<comment type="caution">
    <text evidence="3">The sequence shown here is derived from an EMBL/GenBank/DDBJ whole genome shotgun (WGS) entry which is preliminary data.</text>
</comment>
<evidence type="ECO:0000313" key="4">
    <source>
        <dbReference type="Proteomes" id="UP000827986"/>
    </source>
</evidence>
<feature type="compositionally biased region" description="Basic residues" evidence="1">
    <location>
        <begin position="123"/>
        <end position="132"/>
    </location>
</feature>
<feature type="compositionally biased region" description="Basic and acidic residues" evidence="1">
    <location>
        <begin position="109"/>
        <end position="122"/>
    </location>
</feature>
<feature type="region of interest" description="Disordered" evidence="1">
    <location>
        <begin position="41"/>
        <end position="71"/>
    </location>
</feature>
<keyword evidence="4" id="KW-1185">Reference proteome</keyword>
<feature type="region of interest" description="Disordered" evidence="1">
    <location>
        <begin position="109"/>
        <end position="136"/>
    </location>
</feature>
<feature type="compositionally biased region" description="Polar residues" evidence="1">
    <location>
        <begin position="62"/>
        <end position="71"/>
    </location>
</feature>
<organism evidence="3 4">
    <name type="scientific">Mauremys mutica</name>
    <name type="common">yellowpond turtle</name>
    <dbReference type="NCBI Taxonomy" id="74926"/>
    <lineage>
        <taxon>Eukaryota</taxon>
        <taxon>Metazoa</taxon>
        <taxon>Chordata</taxon>
        <taxon>Craniata</taxon>
        <taxon>Vertebrata</taxon>
        <taxon>Euteleostomi</taxon>
        <taxon>Archelosauria</taxon>
        <taxon>Testudinata</taxon>
        <taxon>Testudines</taxon>
        <taxon>Cryptodira</taxon>
        <taxon>Durocryptodira</taxon>
        <taxon>Testudinoidea</taxon>
        <taxon>Geoemydidae</taxon>
        <taxon>Geoemydinae</taxon>
        <taxon>Mauremys</taxon>
    </lineage>
</organism>
<evidence type="ECO:0000256" key="1">
    <source>
        <dbReference type="SAM" id="MobiDB-lite"/>
    </source>
</evidence>
<dbReference type="PANTHER" id="PTHR46289">
    <property type="entry name" value="52 KDA REPRESSOR OF THE INHIBITOR OF THE PROTEIN KINASE-LIKE PROTEIN-RELATED"/>
    <property type="match status" value="1"/>
</dbReference>
<dbReference type="Proteomes" id="UP000827986">
    <property type="component" value="Unassembled WGS sequence"/>
</dbReference>
<accession>A0A9D3XIX9</accession>
<feature type="domain" description="HAT C-terminal dimerisation" evidence="2">
    <location>
        <begin position="248"/>
        <end position="301"/>
    </location>
</feature>
<proteinExistence type="predicted"/>
<dbReference type="InterPro" id="IPR052958">
    <property type="entry name" value="IFN-induced_PKR_regulator"/>
</dbReference>
<dbReference type="PANTHER" id="PTHR46289:SF14">
    <property type="entry name" value="DUF4371 DOMAIN-CONTAINING PROTEIN"/>
    <property type="match status" value="1"/>
</dbReference>
<dbReference type="GO" id="GO:0046983">
    <property type="term" value="F:protein dimerization activity"/>
    <property type="evidence" value="ECO:0007669"/>
    <property type="project" value="InterPro"/>
</dbReference>
<dbReference type="InterPro" id="IPR008906">
    <property type="entry name" value="HATC_C_dom"/>
</dbReference>
<dbReference type="AlphaFoldDB" id="A0A9D3XIX9"/>
<gene>
    <name evidence="3" type="ORF">KIL84_001545</name>
</gene>
<sequence>MKRNQLNGAQKRKLEEENKQKTSEIFQNLPKLTSFFKVNPSEATSSLGSTDIVPKPVGVSETDPSSIGETNTIPEQVEVSDTVTDHPTPGADHLHTLRNDSEGFEDISKEILPDTNHKEAQSRKRIRKKTSKRAAETALNPRDKFHISTYYAIIDTLEAHMKRRGEVYKEVSSRFSFRNDMDLSDEQYTQGSRKLVDSYPVDLTMNLCGEVQQFHCDMCTKFNETGKMKFSHIDLHNTILKDGIQCVFPNAEIALRIFLTLVITNCSAECSFSQLKRIKNPQRTTMRQDRLDSRSLLCMEADVLRRVSFDELIRNCAIRKSRKKLF</sequence>
<protein>
    <recommendedName>
        <fullName evidence="2">HAT C-terminal dimerisation domain-containing protein</fullName>
    </recommendedName>
</protein>
<evidence type="ECO:0000313" key="3">
    <source>
        <dbReference type="EMBL" id="KAH1180611.1"/>
    </source>
</evidence>
<reference evidence="3" key="1">
    <citation type="submission" date="2021-09" db="EMBL/GenBank/DDBJ databases">
        <title>The genome of Mauremys mutica provides insights into the evolution of semi-aquatic lifestyle.</title>
        <authorList>
            <person name="Gong S."/>
            <person name="Gao Y."/>
        </authorList>
    </citation>
    <scope>NUCLEOTIDE SEQUENCE</scope>
    <source>
        <strain evidence="3">MM-2020</strain>
        <tissue evidence="3">Muscle</tissue>
    </source>
</reference>
<dbReference type="EMBL" id="JAHDVG010000469">
    <property type="protein sequence ID" value="KAH1180611.1"/>
    <property type="molecule type" value="Genomic_DNA"/>
</dbReference>
<dbReference type="Pfam" id="PF05699">
    <property type="entry name" value="Dimer_Tnp_hAT"/>
    <property type="match status" value="1"/>
</dbReference>
<feature type="compositionally biased region" description="Basic and acidic residues" evidence="1">
    <location>
        <begin position="12"/>
        <end position="22"/>
    </location>
</feature>
<evidence type="ECO:0000259" key="2">
    <source>
        <dbReference type="Pfam" id="PF05699"/>
    </source>
</evidence>
<name>A0A9D3XIX9_9SAUR</name>
<feature type="region of interest" description="Disordered" evidence="1">
    <location>
        <begin position="1"/>
        <end position="25"/>
    </location>
</feature>